<reference evidence="4 5" key="1">
    <citation type="submission" date="2019-02" db="EMBL/GenBank/DDBJ databases">
        <title>Deep-cultivation of Planctomycetes and their phenomic and genomic characterization uncovers novel biology.</title>
        <authorList>
            <person name="Wiegand S."/>
            <person name="Jogler M."/>
            <person name="Boedeker C."/>
            <person name="Pinto D."/>
            <person name="Vollmers J."/>
            <person name="Rivas-Marin E."/>
            <person name="Kohn T."/>
            <person name="Peeters S.H."/>
            <person name="Heuer A."/>
            <person name="Rast P."/>
            <person name="Oberbeckmann S."/>
            <person name="Bunk B."/>
            <person name="Jeske O."/>
            <person name="Meyerdierks A."/>
            <person name="Storesund J.E."/>
            <person name="Kallscheuer N."/>
            <person name="Luecker S."/>
            <person name="Lage O.M."/>
            <person name="Pohl T."/>
            <person name="Merkel B.J."/>
            <person name="Hornburger P."/>
            <person name="Mueller R.-W."/>
            <person name="Bruemmer F."/>
            <person name="Labrenz M."/>
            <person name="Spormann A.M."/>
            <person name="Op den Camp H."/>
            <person name="Overmann J."/>
            <person name="Amann R."/>
            <person name="Jetten M.S.M."/>
            <person name="Mascher T."/>
            <person name="Medema M.H."/>
            <person name="Devos D.P."/>
            <person name="Kaster A.-K."/>
            <person name="Ovreas L."/>
            <person name="Rohde M."/>
            <person name="Galperin M.Y."/>
            <person name="Jogler C."/>
        </authorList>
    </citation>
    <scope>NUCLEOTIDE SEQUENCE [LARGE SCALE GENOMIC DNA]</scope>
    <source>
        <strain evidence="4 5">SV_7m_r</strain>
    </source>
</reference>
<dbReference type="InterPro" id="IPR011444">
    <property type="entry name" value="DUF1549"/>
</dbReference>
<dbReference type="GO" id="GO:0020037">
    <property type="term" value="F:heme binding"/>
    <property type="evidence" value="ECO:0007669"/>
    <property type="project" value="InterPro"/>
</dbReference>
<dbReference type="EMBL" id="CP036272">
    <property type="protein sequence ID" value="QDT61813.1"/>
    <property type="molecule type" value="Genomic_DNA"/>
</dbReference>
<accession>A0A517T0F1</accession>
<dbReference type="AlphaFoldDB" id="A0A517T0F1"/>
<proteinExistence type="predicted"/>
<dbReference type="Pfam" id="PF07583">
    <property type="entry name" value="PSCyt2"/>
    <property type="match status" value="1"/>
</dbReference>
<dbReference type="InterPro" id="IPR036909">
    <property type="entry name" value="Cyt_c-like_dom_sf"/>
</dbReference>
<dbReference type="PANTHER" id="PTHR35889">
    <property type="entry name" value="CYCLOINULO-OLIGOSACCHARIDE FRUCTANOTRANSFERASE-RELATED"/>
    <property type="match status" value="1"/>
</dbReference>
<evidence type="ECO:0000259" key="3">
    <source>
        <dbReference type="Pfam" id="PF07635"/>
    </source>
</evidence>
<evidence type="ECO:0000259" key="1">
    <source>
        <dbReference type="Pfam" id="PF07583"/>
    </source>
</evidence>
<feature type="domain" description="DUF1553" evidence="2">
    <location>
        <begin position="706"/>
        <end position="958"/>
    </location>
</feature>
<feature type="domain" description="Cytochrome C Planctomycete-type" evidence="3">
    <location>
        <begin position="63"/>
        <end position="123"/>
    </location>
</feature>
<protein>
    <submittedName>
        <fullName evidence="4">Planctomycete cytochrome C</fullName>
    </submittedName>
</protein>
<evidence type="ECO:0000259" key="2">
    <source>
        <dbReference type="Pfam" id="PF07587"/>
    </source>
</evidence>
<organism evidence="4 5">
    <name type="scientific">Stieleria bergensis</name>
    <dbReference type="NCBI Taxonomy" id="2528025"/>
    <lineage>
        <taxon>Bacteria</taxon>
        <taxon>Pseudomonadati</taxon>
        <taxon>Planctomycetota</taxon>
        <taxon>Planctomycetia</taxon>
        <taxon>Pirellulales</taxon>
        <taxon>Pirellulaceae</taxon>
        <taxon>Stieleria</taxon>
    </lineage>
</organism>
<dbReference type="Pfam" id="PF07587">
    <property type="entry name" value="PSD1"/>
    <property type="match status" value="1"/>
</dbReference>
<dbReference type="GO" id="GO:0009055">
    <property type="term" value="F:electron transfer activity"/>
    <property type="evidence" value="ECO:0007669"/>
    <property type="project" value="InterPro"/>
</dbReference>
<feature type="domain" description="DUF1549" evidence="1">
    <location>
        <begin position="171"/>
        <end position="377"/>
    </location>
</feature>
<dbReference type="PANTHER" id="PTHR35889:SF3">
    <property type="entry name" value="F-BOX DOMAIN-CONTAINING PROTEIN"/>
    <property type="match status" value="1"/>
</dbReference>
<evidence type="ECO:0000313" key="4">
    <source>
        <dbReference type="EMBL" id="QDT61813.1"/>
    </source>
</evidence>
<dbReference type="RefSeq" id="WP_419187675.1">
    <property type="nucleotide sequence ID" value="NZ_CP036272.1"/>
</dbReference>
<dbReference type="InterPro" id="IPR011429">
    <property type="entry name" value="Cyt_c_Planctomycete-type"/>
</dbReference>
<dbReference type="Proteomes" id="UP000315003">
    <property type="component" value="Chromosome"/>
</dbReference>
<dbReference type="SUPFAM" id="SSF46626">
    <property type="entry name" value="Cytochrome c"/>
    <property type="match status" value="1"/>
</dbReference>
<sequence length="1014" mass="113988">MAVLSAHSVLHRNAICLDVQRRWSRLFLTLVLGSGLLVGWVSTGRADTVDFDTQIRPLLSNHCFHCHGPDEATREAGLRLDTQEGGREDLGGYAAIVPGDVSASEAMERINSDDPDLVMPPPDAKRDLSADQKQLLADWVKQGANWSEHWAFEPVAAVKPPQVNSDWARHPIDQFIFKRMQQHGLQPNAEAEPAALIRRVTMDLTGLPPTPEQVKAFVANPSDEAYQQLVDRLLDSPSYGQRMAWDWLDAARYADTDGFQGDPTRTMWPWRDWLINALNDNQPFDQFTIEMLAGDLLPNATQEQILASGFNRNHMFNGEGGRIAEETRVENVFDRTETTSTVWLGLTMTCSRCHDHKYDPISQKEYYQLYDFFNHTSENGRSGRGKTAPVFNYLSAANRVQRDALQVQLNAVQAKLRQPLAALDQAQQVWATERRDQLGAKGKPIQLGPWWKLGTIPAEGKLAYDQDLGPEAWGRETRFDLESAIGKLKWSKQDKQQDGKVLELPATVGATYFYRTLTADEQTAVQLFFGSDDAIKVFFNGQQVLSNHASRAAAADQENVKLTIPKGESHLLIKIVNTGGIGGFFFRKGQESLLGLSGELVKVLSKDPGKRSAAEKLQLQDHYRQQHWDQWAALDKQREALQKQINQVNSQQVTVMVMDDLAEGKRRQTKILERGGYDKPTEVTVQSATPSFLPEMDLPDGAAASRLDLAKWLVRKDHPLTARVTVNRYWQTFFGKGIVASTEDFGSQGQRPTHPQLLDWLATEFMNSGWNVKQLHRHIVTSATYRQSAKVVAATQALDPQNTFYSRSPRYRWPSWMLRDQALAVSGLINADLGGPSVKSYQPQGIWAEATFGKIRYSPDSGDKLYRRSLYLFWRRIVGPTMFFDGPKRQTCEVKPTRTNTPLHALVTMNETTFVESARQMAQRVMQQHSEVETRLSYAFQLATSRAPSGEELQLLQRRIAAAEKQFNASPEDAVALLSVGASQRNEELDAAQHAAYTVVCLTLLNLDETLTRN</sequence>
<dbReference type="InterPro" id="IPR022655">
    <property type="entry name" value="DUF1553"/>
</dbReference>
<evidence type="ECO:0000313" key="5">
    <source>
        <dbReference type="Proteomes" id="UP000315003"/>
    </source>
</evidence>
<keyword evidence="5" id="KW-1185">Reference proteome</keyword>
<name>A0A517T0F1_9BACT</name>
<dbReference type="Pfam" id="PF07635">
    <property type="entry name" value="PSCyt1"/>
    <property type="match status" value="1"/>
</dbReference>
<gene>
    <name evidence="4" type="ORF">SV7mr_43530</name>
</gene>